<dbReference type="InterPro" id="IPR043502">
    <property type="entry name" value="DNA/RNA_pol_sf"/>
</dbReference>
<dbReference type="SUPFAM" id="SSF56672">
    <property type="entry name" value="DNA/RNA polymerases"/>
    <property type="match status" value="1"/>
</dbReference>
<evidence type="ECO:0000313" key="3">
    <source>
        <dbReference type="Proteomes" id="UP000289738"/>
    </source>
</evidence>
<dbReference type="AlphaFoldDB" id="A0A444XJ36"/>
<evidence type="ECO:0000313" key="2">
    <source>
        <dbReference type="EMBL" id="RYQ89684.1"/>
    </source>
</evidence>
<reference evidence="2 3" key="1">
    <citation type="submission" date="2019-01" db="EMBL/GenBank/DDBJ databases">
        <title>Sequencing of cultivated peanut Arachis hypogaea provides insights into genome evolution and oil improvement.</title>
        <authorList>
            <person name="Chen X."/>
        </authorList>
    </citation>
    <scope>NUCLEOTIDE SEQUENCE [LARGE SCALE GENOMIC DNA]</scope>
    <source>
        <strain evidence="3">cv. Fuhuasheng</strain>
        <tissue evidence="2">Leaves</tissue>
    </source>
</reference>
<evidence type="ECO:0008006" key="4">
    <source>
        <dbReference type="Google" id="ProtNLM"/>
    </source>
</evidence>
<name>A0A444XJ36_ARAHY</name>
<evidence type="ECO:0000256" key="1">
    <source>
        <dbReference type="SAM" id="MobiDB-lite"/>
    </source>
</evidence>
<comment type="caution">
    <text evidence="2">The sequence shown here is derived from an EMBL/GenBank/DDBJ whole genome shotgun (WGS) entry which is preliminary data.</text>
</comment>
<organism evidence="2 3">
    <name type="scientific">Arachis hypogaea</name>
    <name type="common">Peanut</name>
    <dbReference type="NCBI Taxonomy" id="3818"/>
    <lineage>
        <taxon>Eukaryota</taxon>
        <taxon>Viridiplantae</taxon>
        <taxon>Streptophyta</taxon>
        <taxon>Embryophyta</taxon>
        <taxon>Tracheophyta</taxon>
        <taxon>Spermatophyta</taxon>
        <taxon>Magnoliopsida</taxon>
        <taxon>eudicotyledons</taxon>
        <taxon>Gunneridae</taxon>
        <taxon>Pentapetalae</taxon>
        <taxon>rosids</taxon>
        <taxon>fabids</taxon>
        <taxon>Fabales</taxon>
        <taxon>Fabaceae</taxon>
        <taxon>Papilionoideae</taxon>
        <taxon>50 kb inversion clade</taxon>
        <taxon>dalbergioids sensu lato</taxon>
        <taxon>Dalbergieae</taxon>
        <taxon>Pterocarpus clade</taxon>
        <taxon>Arachis</taxon>
    </lineage>
</organism>
<dbReference type="Gene3D" id="3.10.10.10">
    <property type="entry name" value="HIV Type 1 Reverse Transcriptase, subunit A, domain 1"/>
    <property type="match status" value="1"/>
</dbReference>
<dbReference type="CDD" id="cd00303">
    <property type="entry name" value="retropepsin_like"/>
    <property type="match status" value="1"/>
</dbReference>
<dbReference type="PANTHER" id="PTHR33240:SF15">
    <property type="entry name" value="GAG-PRO-LIKE PROTEIN"/>
    <property type="match status" value="1"/>
</dbReference>
<protein>
    <recommendedName>
        <fullName evidence="4">Peptidase A2 domain-containing protein</fullName>
    </recommendedName>
</protein>
<dbReference type="SUPFAM" id="SSF50630">
    <property type="entry name" value="Acid proteases"/>
    <property type="match status" value="1"/>
</dbReference>
<dbReference type="Proteomes" id="UP000289738">
    <property type="component" value="Chromosome B09"/>
</dbReference>
<proteinExistence type="predicted"/>
<dbReference type="Gene3D" id="2.40.70.10">
    <property type="entry name" value="Acid Proteases"/>
    <property type="match status" value="1"/>
</dbReference>
<sequence length="457" mass="51923">MEKGKAVAQSSGVDKNKDVDVDEEYFDEGDDDMIGTISIIPTKYLGKYESNMDEDYDQEDEGTFSFIRIEDEPGYFSRPTKRRMSHLRPLHIIAILNGFKINKVLIDGGAAISLLLERMLVKVGKHPDDLVPTNITVTDFSGTSTPGKGLVTLTVKVGSSERHSVFVVVPSKVSYNALLGRDWIHGVGVVPSTVHQSMLLWTKEGKPEIVKADSSLYVEQMHVDFRIYNRKLKPLNVDRSLNSYNCEGCYLTLEGLSVKLRYPDLSFEPTGWDFEFSYDFPISCNISNDASRTADLRAGAHCVESKNNDVFIHDQVSSISDNSIDFTFDCVYDLESLGFEKHSVSDGDYYKGFESQDPLEDVNLGTLDDVRITYICKNLVDPFRTELFSLLHEFKYCFSWNYHEMPGLDRSLVEHRLTLKPNARPVKQTPRRFSPEINVKIKEEIERLIKAKFIRTA</sequence>
<dbReference type="EMBL" id="SDMP01000019">
    <property type="protein sequence ID" value="RYQ89684.1"/>
    <property type="molecule type" value="Genomic_DNA"/>
</dbReference>
<dbReference type="InterPro" id="IPR021109">
    <property type="entry name" value="Peptidase_aspartic_dom_sf"/>
</dbReference>
<gene>
    <name evidence="2" type="ORF">Ahy_B09g096203</name>
</gene>
<accession>A0A444XJ36</accession>
<feature type="region of interest" description="Disordered" evidence="1">
    <location>
        <begin position="1"/>
        <end position="20"/>
    </location>
</feature>
<keyword evidence="3" id="KW-1185">Reference proteome</keyword>
<dbReference type="PANTHER" id="PTHR33240">
    <property type="entry name" value="OS08G0508500 PROTEIN"/>
    <property type="match status" value="1"/>
</dbReference>